<protein>
    <submittedName>
        <fullName evidence="2">Uncharacterized protein</fullName>
    </submittedName>
</protein>
<feature type="chain" id="PRO_5035852319" evidence="1">
    <location>
        <begin position="22"/>
        <end position="63"/>
    </location>
</feature>
<evidence type="ECO:0000313" key="3">
    <source>
        <dbReference type="Proteomes" id="UP000822688"/>
    </source>
</evidence>
<evidence type="ECO:0000256" key="1">
    <source>
        <dbReference type="SAM" id="SignalP"/>
    </source>
</evidence>
<accession>A0A8T0HNR9</accession>
<organism evidence="2 3">
    <name type="scientific">Ceratodon purpureus</name>
    <name type="common">Fire moss</name>
    <name type="synonym">Dicranum purpureum</name>
    <dbReference type="NCBI Taxonomy" id="3225"/>
    <lineage>
        <taxon>Eukaryota</taxon>
        <taxon>Viridiplantae</taxon>
        <taxon>Streptophyta</taxon>
        <taxon>Embryophyta</taxon>
        <taxon>Bryophyta</taxon>
        <taxon>Bryophytina</taxon>
        <taxon>Bryopsida</taxon>
        <taxon>Dicranidae</taxon>
        <taxon>Pseudoditrichales</taxon>
        <taxon>Ditrichaceae</taxon>
        <taxon>Ceratodon</taxon>
    </lineage>
</organism>
<keyword evidence="3" id="KW-1185">Reference proteome</keyword>
<dbReference type="AlphaFoldDB" id="A0A8T0HNR9"/>
<comment type="caution">
    <text evidence="2">The sequence shown here is derived from an EMBL/GenBank/DDBJ whole genome shotgun (WGS) entry which is preliminary data.</text>
</comment>
<dbReference type="EMBL" id="CM026426">
    <property type="protein sequence ID" value="KAG0572415.1"/>
    <property type="molecule type" value="Genomic_DNA"/>
</dbReference>
<sequence>MLSMLLLFYCRIVMFPCVVISHLLEELLLEEVISDLSKCMSSSLCIYLQQQYFLICISLCLFD</sequence>
<reference evidence="2" key="1">
    <citation type="submission" date="2020-06" db="EMBL/GenBank/DDBJ databases">
        <title>WGS assembly of Ceratodon purpureus strain R40.</title>
        <authorList>
            <person name="Carey S.B."/>
            <person name="Jenkins J."/>
            <person name="Shu S."/>
            <person name="Lovell J.T."/>
            <person name="Sreedasyam A."/>
            <person name="Maumus F."/>
            <person name="Tiley G.P."/>
            <person name="Fernandez-Pozo N."/>
            <person name="Barry K."/>
            <person name="Chen C."/>
            <person name="Wang M."/>
            <person name="Lipzen A."/>
            <person name="Daum C."/>
            <person name="Saski C.A."/>
            <person name="Payton A.C."/>
            <person name="Mcbreen J.C."/>
            <person name="Conrad R.E."/>
            <person name="Kollar L.M."/>
            <person name="Olsson S."/>
            <person name="Huttunen S."/>
            <person name="Landis J.B."/>
            <person name="Wickett N.J."/>
            <person name="Johnson M.G."/>
            <person name="Rensing S.A."/>
            <person name="Grimwood J."/>
            <person name="Schmutz J."/>
            <person name="Mcdaniel S.F."/>
        </authorList>
    </citation>
    <scope>NUCLEOTIDE SEQUENCE</scope>
    <source>
        <strain evidence="2">R40</strain>
    </source>
</reference>
<gene>
    <name evidence="2" type="ORF">KC19_VG093300</name>
</gene>
<keyword evidence="1" id="KW-0732">Signal</keyword>
<name>A0A8T0HNR9_CERPU</name>
<dbReference type="Proteomes" id="UP000822688">
    <property type="component" value="Chromosome V"/>
</dbReference>
<feature type="signal peptide" evidence="1">
    <location>
        <begin position="1"/>
        <end position="21"/>
    </location>
</feature>
<evidence type="ECO:0000313" key="2">
    <source>
        <dbReference type="EMBL" id="KAG0572415.1"/>
    </source>
</evidence>
<proteinExistence type="predicted"/>